<evidence type="ECO:0000259" key="1">
    <source>
        <dbReference type="Pfam" id="PF00535"/>
    </source>
</evidence>
<dbReference type="PANTHER" id="PTHR43179:SF7">
    <property type="entry name" value="RHAMNOSYLTRANSFERASE WBBL"/>
    <property type="match status" value="1"/>
</dbReference>
<dbReference type="EMBL" id="LBUT01000005">
    <property type="protein sequence ID" value="KKQ70815.1"/>
    <property type="molecule type" value="Genomic_DNA"/>
</dbReference>
<dbReference type="PATRIC" id="fig|1618490.4.peg.243"/>
<organism evidence="2 3">
    <name type="scientific">Candidatus Shapirobacteria bacterium GW2011_GWE2_38_30</name>
    <dbReference type="NCBI Taxonomy" id="1618490"/>
    <lineage>
        <taxon>Bacteria</taxon>
        <taxon>Candidatus Shapironibacteriota</taxon>
    </lineage>
</organism>
<evidence type="ECO:0000313" key="2">
    <source>
        <dbReference type="EMBL" id="KKQ70815.1"/>
    </source>
</evidence>
<dbReference type="PANTHER" id="PTHR43179">
    <property type="entry name" value="RHAMNOSYLTRANSFERASE WBBL"/>
    <property type="match status" value="1"/>
</dbReference>
<dbReference type="Proteomes" id="UP000034406">
    <property type="component" value="Unassembled WGS sequence"/>
</dbReference>
<reference evidence="2 3" key="1">
    <citation type="journal article" date="2015" name="Nature">
        <title>rRNA introns, odd ribosomes, and small enigmatic genomes across a large radiation of phyla.</title>
        <authorList>
            <person name="Brown C.T."/>
            <person name="Hug L.A."/>
            <person name="Thomas B.C."/>
            <person name="Sharon I."/>
            <person name="Castelle C.J."/>
            <person name="Singh A."/>
            <person name="Wilkins M.J."/>
            <person name="Williams K.H."/>
            <person name="Banfield J.F."/>
        </authorList>
    </citation>
    <scope>NUCLEOTIDE SEQUENCE [LARGE SCALE GENOMIC DNA]</scope>
</reference>
<accession>A0A0G0K5T5</accession>
<gene>
    <name evidence="2" type="ORF">US90_C0005G0029</name>
</gene>
<dbReference type="STRING" id="1618490.US90_C0005G0029"/>
<dbReference type="AlphaFoldDB" id="A0A0G0K5T5"/>
<feature type="domain" description="Glycosyltransferase 2-like" evidence="1">
    <location>
        <begin position="4"/>
        <end position="126"/>
    </location>
</feature>
<dbReference type="Gene3D" id="3.90.550.10">
    <property type="entry name" value="Spore Coat Polysaccharide Biosynthesis Protein SpsA, Chain A"/>
    <property type="match status" value="1"/>
</dbReference>
<dbReference type="SUPFAM" id="SSF53448">
    <property type="entry name" value="Nucleotide-diphospho-sugar transferases"/>
    <property type="match status" value="1"/>
</dbReference>
<proteinExistence type="predicted"/>
<comment type="caution">
    <text evidence="2">The sequence shown here is derived from an EMBL/GenBank/DDBJ whole genome shotgun (WGS) entry which is preliminary data.</text>
</comment>
<dbReference type="InterPro" id="IPR029044">
    <property type="entry name" value="Nucleotide-diphossugar_trans"/>
</dbReference>
<dbReference type="GO" id="GO:0016740">
    <property type="term" value="F:transferase activity"/>
    <property type="evidence" value="ECO:0007669"/>
    <property type="project" value="UniProtKB-KW"/>
</dbReference>
<keyword evidence="2" id="KW-0808">Transferase</keyword>
<dbReference type="InterPro" id="IPR001173">
    <property type="entry name" value="Glyco_trans_2-like"/>
</dbReference>
<dbReference type="Pfam" id="PF00535">
    <property type="entry name" value="Glycos_transf_2"/>
    <property type="match status" value="1"/>
</dbReference>
<dbReference type="CDD" id="cd04186">
    <property type="entry name" value="GT_2_like_c"/>
    <property type="match status" value="1"/>
</dbReference>
<evidence type="ECO:0000313" key="3">
    <source>
        <dbReference type="Proteomes" id="UP000034406"/>
    </source>
</evidence>
<sequence length="268" mass="30977">MNLSIIIPTWNTALVTQKAIDSIKKHLKNIKYEIIVIDNGSTDQTKNLLSSYKDVIYLRNKTNLGFSKANNIAAKKASGEYLFFMNSDMELIDNSLTSMLDYLKSHPKIGLIGPKFLNPNKTPQASVFPPQTPKNAFKEYFLRIKAYSKYLPFDQNPVSVWALSGGAILISHKFFLQIGGWDESYFMYFEDLELCRTIRNLNKLIYYYPACQIIHRHGFSGRKIADSANQWRRLIPGSTLFHGLYQHRLISLIIWSGQKLHHYWPFSK</sequence>
<name>A0A0G0K5T5_9BACT</name>
<protein>
    <submittedName>
        <fullName evidence="2">Glycosyl transferase family 2</fullName>
    </submittedName>
</protein>